<dbReference type="CDD" id="cd06223">
    <property type="entry name" value="PRTases_typeI"/>
    <property type="match status" value="1"/>
</dbReference>
<dbReference type="PANTHER" id="PTHR47505:SF1">
    <property type="entry name" value="DNA UTILIZATION PROTEIN YHGH"/>
    <property type="match status" value="1"/>
</dbReference>
<gene>
    <name evidence="2" type="ORF">A3D99_02830</name>
</gene>
<accession>A0A1G1X1D8</accession>
<dbReference type="AlphaFoldDB" id="A0A1G1X1D8"/>
<dbReference type="Proteomes" id="UP000177528">
    <property type="component" value="Unassembled WGS sequence"/>
</dbReference>
<comment type="similarity">
    <text evidence="1">Belongs to the ComF/GntX family.</text>
</comment>
<evidence type="ECO:0008006" key="4">
    <source>
        <dbReference type="Google" id="ProtNLM"/>
    </source>
</evidence>
<proteinExistence type="inferred from homology"/>
<comment type="caution">
    <text evidence="2">The sequence shown here is derived from an EMBL/GenBank/DDBJ whole genome shotgun (WGS) entry which is preliminary data.</text>
</comment>
<dbReference type="InterPro" id="IPR051910">
    <property type="entry name" value="ComF/GntX_DNA_util-trans"/>
</dbReference>
<dbReference type="InterPro" id="IPR029057">
    <property type="entry name" value="PRTase-like"/>
</dbReference>
<dbReference type="SUPFAM" id="SSF53271">
    <property type="entry name" value="PRTase-like"/>
    <property type="match status" value="1"/>
</dbReference>
<evidence type="ECO:0000313" key="3">
    <source>
        <dbReference type="Proteomes" id="UP000177528"/>
    </source>
</evidence>
<reference evidence="2 3" key="1">
    <citation type="journal article" date="2016" name="Nat. Commun.">
        <title>Thousands of microbial genomes shed light on interconnected biogeochemical processes in an aquifer system.</title>
        <authorList>
            <person name="Anantharaman K."/>
            <person name="Brown C.T."/>
            <person name="Hug L.A."/>
            <person name="Sharon I."/>
            <person name="Castelle C.J."/>
            <person name="Probst A.J."/>
            <person name="Thomas B.C."/>
            <person name="Singh A."/>
            <person name="Wilkins M.J."/>
            <person name="Karaoz U."/>
            <person name="Brodie E.L."/>
            <person name="Williams K.H."/>
            <person name="Hubbard S.S."/>
            <person name="Banfield J.F."/>
        </authorList>
    </citation>
    <scope>NUCLEOTIDE SEQUENCE [LARGE SCALE GENOMIC DNA]</scope>
</reference>
<evidence type="ECO:0000256" key="1">
    <source>
        <dbReference type="ARBA" id="ARBA00008007"/>
    </source>
</evidence>
<organism evidence="2 3">
    <name type="scientific">Candidatus Andersenbacteria bacterium RIFCSPHIGHO2_12_FULL_45_11</name>
    <dbReference type="NCBI Taxonomy" id="1797281"/>
    <lineage>
        <taxon>Bacteria</taxon>
        <taxon>Candidatus Anderseniibacteriota</taxon>
    </lineage>
</organism>
<dbReference type="Gene3D" id="3.40.50.2020">
    <property type="match status" value="1"/>
</dbReference>
<sequence length="256" mass="28271">MRANQEALLLLHRLKPYQHLVELAEGLRDALAPARCIQCLLEGTWYCKECRATVPPHILTCIICKEERFRGTTCIACREETVLTGVVSVGTYSNQALQRGIEWLKFKGIRPLAEIMAALLIPRITTIAPIQELSEHAVLVPLPLHSWRQRTRGFNQSEDIANVIGRICNIQVAPILQRTVSTSSQANLPHTLRSENMKDAFSLAISEEAYKTLVQQKSIVIIIDDVTTTGSTLSSAASVLPSIPNAQIWGAVVARG</sequence>
<dbReference type="InterPro" id="IPR000836">
    <property type="entry name" value="PRTase_dom"/>
</dbReference>
<evidence type="ECO:0000313" key="2">
    <source>
        <dbReference type="EMBL" id="OGY33370.1"/>
    </source>
</evidence>
<protein>
    <recommendedName>
        <fullName evidence="4">Phosphoribosyltransferase domain-containing protein</fullName>
    </recommendedName>
</protein>
<name>A0A1G1X1D8_9BACT</name>
<dbReference type="EMBL" id="MHHR01000031">
    <property type="protein sequence ID" value="OGY33370.1"/>
    <property type="molecule type" value="Genomic_DNA"/>
</dbReference>
<dbReference type="PANTHER" id="PTHR47505">
    <property type="entry name" value="DNA UTILIZATION PROTEIN YHGH"/>
    <property type="match status" value="1"/>
</dbReference>